<evidence type="ECO:0000313" key="1">
    <source>
        <dbReference type="EMBL" id="NRN65801.1"/>
    </source>
</evidence>
<evidence type="ECO:0000313" key="2">
    <source>
        <dbReference type="Proteomes" id="UP000763557"/>
    </source>
</evidence>
<reference evidence="1 2" key="1">
    <citation type="submission" date="2020-01" db="EMBL/GenBank/DDBJ databases">
        <title>Kibdelosporangium persica a novel Actinomycetes from a hot desert in Iran.</title>
        <authorList>
            <person name="Safaei N."/>
            <person name="Zaburannyi N."/>
            <person name="Mueller R."/>
            <person name="Wink J."/>
        </authorList>
    </citation>
    <scope>NUCLEOTIDE SEQUENCE [LARGE SCALE GENOMIC DNA]</scope>
    <source>
        <strain evidence="1 2">4NS15</strain>
    </source>
</reference>
<name>A0ABX2F393_9PSEU</name>
<comment type="caution">
    <text evidence="1">The sequence shown here is derived from an EMBL/GenBank/DDBJ whole genome shotgun (WGS) entry which is preliminary data.</text>
</comment>
<proteinExistence type="predicted"/>
<sequence>MSILASTEASTRSVTAPCIEHSGQTSPAPALNRVGVSLSQEQMTALNEEKRREPEHPDTICSPGWCLVRPQIVDSRVWHWDGYHRAGVRTIFVEWGLTIQVGLGQSVEGCDPVVHLRALENDCNGEEPYDVVMSPDEALTMATHLQEAAVQVRRDITQRHAEGGGAR</sequence>
<dbReference type="Proteomes" id="UP000763557">
    <property type="component" value="Unassembled WGS sequence"/>
</dbReference>
<dbReference type="EMBL" id="JAAATY010000007">
    <property type="protein sequence ID" value="NRN65801.1"/>
    <property type="molecule type" value="Genomic_DNA"/>
</dbReference>
<keyword evidence="2" id="KW-1185">Reference proteome</keyword>
<accession>A0ABX2F393</accession>
<protein>
    <submittedName>
        <fullName evidence="1">Uncharacterized protein</fullName>
    </submittedName>
</protein>
<gene>
    <name evidence="1" type="ORF">GC106_30160</name>
</gene>
<organism evidence="1 2">
    <name type="scientific">Kibdelosporangium persicum</name>
    <dbReference type="NCBI Taxonomy" id="2698649"/>
    <lineage>
        <taxon>Bacteria</taxon>
        <taxon>Bacillati</taxon>
        <taxon>Actinomycetota</taxon>
        <taxon>Actinomycetes</taxon>
        <taxon>Pseudonocardiales</taxon>
        <taxon>Pseudonocardiaceae</taxon>
        <taxon>Kibdelosporangium</taxon>
    </lineage>
</organism>